<dbReference type="Proteomes" id="UP000019678">
    <property type="component" value="Unassembled WGS sequence"/>
</dbReference>
<keyword evidence="3" id="KW-1185">Reference proteome</keyword>
<gene>
    <name evidence="2" type="ORF">CAP_2324</name>
</gene>
<name>A0A017TA90_9BACT</name>
<proteinExistence type="predicted"/>
<dbReference type="EMBL" id="ASRX01000018">
    <property type="protein sequence ID" value="EYF06134.1"/>
    <property type="molecule type" value="Genomic_DNA"/>
</dbReference>
<evidence type="ECO:0000313" key="3">
    <source>
        <dbReference type="Proteomes" id="UP000019678"/>
    </source>
</evidence>
<protein>
    <submittedName>
        <fullName evidence="2">Uncharacterized protein</fullName>
    </submittedName>
</protein>
<evidence type="ECO:0000313" key="2">
    <source>
        <dbReference type="EMBL" id="EYF06134.1"/>
    </source>
</evidence>
<reference evidence="2 3" key="1">
    <citation type="submission" date="2013-05" db="EMBL/GenBank/DDBJ databases">
        <title>Genome assembly of Chondromyces apiculatus DSM 436.</title>
        <authorList>
            <person name="Sharma G."/>
            <person name="Khatri I."/>
            <person name="Kaur C."/>
            <person name="Mayilraj S."/>
            <person name="Subramanian S."/>
        </authorList>
    </citation>
    <scope>NUCLEOTIDE SEQUENCE [LARGE SCALE GENOMIC DNA]</scope>
    <source>
        <strain evidence="2 3">DSM 436</strain>
    </source>
</reference>
<dbReference type="OrthoDB" id="9828239at2"/>
<keyword evidence="1" id="KW-0472">Membrane</keyword>
<keyword evidence="1" id="KW-0812">Transmembrane</keyword>
<feature type="transmembrane region" description="Helical" evidence="1">
    <location>
        <begin position="149"/>
        <end position="182"/>
    </location>
</feature>
<organism evidence="2 3">
    <name type="scientific">Chondromyces apiculatus DSM 436</name>
    <dbReference type="NCBI Taxonomy" id="1192034"/>
    <lineage>
        <taxon>Bacteria</taxon>
        <taxon>Pseudomonadati</taxon>
        <taxon>Myxococcota</taxon>
        <taxon>Polyangia</taxon>
        <taxon>Polyangiales</taxon>
        <taxon>Polyangiaceae</taxon>
        <taxon>Chondromyces</taxon>
    </lineage>
</organism>
<keyword evidence="1" id="KW-1133">Transmembrane helix</keyword>
<dbReference type="AlphaFoldDB" id="A0A017TA90"/>
<comment type="caution">
    <text evidence="2">The sequence shown here is derived from an EMBL/GenBank/DDBJ whole genome shotgun (WGS) entry which is preliminary data.</text>
</comment>
<dbReference type="RefSeq" id="WP_044240759.1">
    <property type="nucleotide sequence ID" value="NZ_ASRX01000018.1"/>
</dbReference>
<sequence length="207" mass="23131">MRQQAFEAKVLDLWTRTRIPLTRANLLVHTGASRALLDRMMDEMMKARLVELDSDDEGEILWTVRGAARPRSGPETIAELERRERLEGEVDRLTSGAQLALRAAGLQAKSPPVEGKKSLLASGVLSFFFGPIGWMYAAPLKEAIPAIIVHVLVCAILPKFFLVYLFGILCPVSAIAGILYAWSYNHEGRRTPLFDRARRALPPLRPR</sequence>
<feature type="transmembrane region" description="Helical" evidence="1">
    <location>
        <begin position="119"/>
        <end position="137"/>
    </location>
</feature>
<evidence type="ECO:0000256" key="1">
    <source>
        <dbReference type="SAM" id="Phobius"/>
    </source>
</evidence>
<accession>A0A017TA90</accession>